<dbReference type="PANTHER" id="PTHR47027:SF20">
    <property type="entry name" value="REVERSE TRANSCRIPTASE-LIKE PROTEIN WITH RNA-DIRECTED DNA POLYMERASE DOMAIN"/>
    <property type="match status" value="1"/>
</dbReference>
<keyword evidence="2" id="KW-1185">Reference proteome</keyword>
<dbReference type="InterPro" id="IPR043502">
    <property type="entry name" value="DNA/RNA_pol_sf"/>
</dbReference>
<accession>A0ABM0MRK2</accession>
<dbReference type="InterPro" id="IPR000477">
    <property type="entry name" value="RT_dom"/>
</dbReference>
<dbReference type="CDD" id="cd01650">
    <property type="entry name" value="RT_nLTR_like"/>
    <property type="match status" value="1"/>
</dbReference>
<evidence type="ECO:0000259" key="1">
    <source>
        <dbReference type="PROSITE" id="PS50878"/>
    </source>
</evidence>
<dbReference type="Proteomes" id="UP000694865">
    <property type="component" value="Unplaced"/>
</dbReference>
<gene>
    <name evidence="3" type="primary">LOC102802243</name>
</gene>
<evidence type="ECO:0000313" key="2">
    <source>
        <dbReference type="Proteomes" id="UP000694865"/>
    </source>
</evidence>
<dbReference type="RefSeq" id="XP_006822643.1">
    <property type="nucleotide sequence ID" value="XM_006822580.1"/>
</dbReference>
<evidence type="ECO:0000313" key="3">
    <source>
        <dbReference type="RefSeq" id="XP_006822643.1"/>
    </source>
</evidence>
<organism evidence="2 3">
    <name type="scientific">Saccoglossus kowalevskii</name>
    <name type="common">Acorn worm</name>
    <dbReference type="NCBI Taxonomy" id="10224"/>
    <lineage>
        <taxon>Eukaryota</taxon>
        <taxon>Metazoa</taxon>
        <taxon>Hemichordata</taxon>
        <taxon>Enteropneusta</taxon>
        <taxon>Harrimaniidae</taxon>
        <taxon>Saccoglossus</taxon>
    </lineage>
</organism>
<dbReference type="SUPFAM" id="SSF56672">
    <property type="entry name" value="DNA/RNA polymerases"/>
    <property type="match status" value="1"/>
</dbReference>
<sequence>MIVPIVKDKTKDITRVNNYRPVAIVTVLSKLFELCILNRIEKFIETSDFQFGFKRKHSTEMCIFVVKEIVDFYKSHNSPVFACFMDATKAFDRVNHWKLFKKLLDRGMPVFIVRCLLHWYRGQTFCIRWASEISASFRVTNGVRQGSILSPTLFSIYIDDLSTRLQQAGVGCHLAGKIMNHLFYADDILLVSPSVKSLKKLVEICECYGEEFDILFHNTKTECMSFFPKTWGQNKGPKRVLVW</sequence>
<dbReference type="PROSITE" id="PS50878">
    <property type="entry name" value="RT_POL"/>
    <property type="match status" value="1"/>
</dbReference>
<proteinExistence type="predicted"/>
<feature type="domain" description="Reverse transcriptase" evidence="1">
    <location>
        <begin position="1"/>
        <end position="243"/>
    </location>
</feature>
<dbReference type="PANTHER" id="PTHR47027">
    <property type="entry name" value="REVERSE TRANSCRIPTASE DOMAIN-CONTAINING PROTEIN"/>
    <property type="match status" value="1"/>
</dbReference>
<protein>
    <submittedName>
        <fullName evidence="3">RNA-directed DNA polymerase from mobile element jockey-like</fullName>
    </submittedName>
</protein>
<reference evidence="3" key="1">
    <citation type="submission" date="2025-08" db="UniProtKB">
        <authorList>
            <consortium name="RefSeq"/>
        </authorList>
    </citation>
    <scope>IDENTIFICATION</scope>
    <source>
        <tissue evidence="3">Testes</tissue>
    </source>
</reference>
<name>A0ABM0MRK2_SACKO</name>
<dbReference type="Pfam" id="PF00078">
    <property type="entry name" value="RVT_1"/>
    <property type="match status" value="1"/>
</dbReference>
<dbReference type="GeneID" id="102802243"/>